<dbReference type="InterPro" id="IPR011009">
    <property type="entry name" value="Kinase-like_dom_sf"/>
</dbReference>
<gene>
    <name evidence="2" type="ORF">GQX73_g1958</name>
</gene>
<accession>A0A7C8J1H3</accession>
<reference evidence="2 3" key="1">
    <citation type="submission" date="2019-12" db="EMBL/GenBank/DDBJ databases">
        <title>Draft genome sequence of the ascomycete Xylaria multiplex DSM 110363.</title>
        <authorList>
            <person name="Buettner E."/>
            <person name="Kellner H."/>
        </authorList>
    </citation>
    <scope>NUCLEOTIDE SEQUENCE [LARGE SCALE GENOMIC DNA]</scope>
    <source>
        <strain evidence="2 3">DSM 110363</strain>
    </source>
</reference>
<dbReference type="InParanoid" id="A0A7C8J1H3"/>
<evidence type="ECO:0008006" key="4">
    <source>
        <dbReference type="Google" id="ProtNLM"/>
    </source>
</evidence>
<proteinExistence type="predicted"/>
<dbReference type="EMBL" id="WUBL01000012">
    <property type="protein sequence ID" value="KAF2971622.1"/>
    <property type="molecule type" value="Genomic_DNA"/>
</dbReference>
<dbReference type="AlphaFoldDB" id="A0A7C8J1H3"/>
<evidence type="ECO:0000313" key="2">
    <source>
        <dbReference type="EMBL" id="KAF2971622.1"/>
    </source>
</evidence>
<dbReference type="Proteomes" id="UP000481858">
    <property type="component" value="Unassembled WGS sequence"/>
</dbReference>
<feature type="region of interest" description="Disordered" evidence="1">
    <location>
        <begin position="306"/>
        <end position="326"/>
    </location>
</feature>
<name>A0A7C8J1H3_9PEZI</name>
<dbReference type="Gene3D" id="1.10.510.10">
    <property type="entry name" value="Transferase(Phosphotransferase) domain 1"/>
    <property type="match status" value="1"/>
</dbReference>
<keyword evidence="3" id="KW-1185">Reference proteome</keyword>
<protein>
    <recommendedName>
        <fullName evidence="4">Protein kinase domain-containing protein</fullName>
    </recommendedName>
</protein>
<dbReference type="SUPFAM" id="SSF56112">
    <property type="entry name" value="Protein kinase-like (PK-like)"/>
    <property type="match status" value="1"/>
</dbReference>
<sequence length="326" mass="37656">MAQPPGQRGQVLNRFFSTQHGFEPESYNQVGIIVYKRRNAQNLVERIVVKHALAPADSGEAYDLDDRISHEENILRRLWGAEHVVRLLAVVDNQRHRSRKWNEPLSRPFHYLWTLLPWRLRANQAIYPWAIPFNFIVMEHLSRGDGIVHGDLHLGNMMFGEYDPIDGALPLCHQGVPLIDFGLAWDEWTPRDAQQDNIRYVGECIHQLALVGVDDFVYNDDRPTFLVDDIPTLAGFETYLEEEFYRSERFSRPFRQLLAWCMAVEQNNRPSVRRALLICERNVGRGPSWEHLADEISDIYDMVPMDTDDSSGSEYDPAASNSDYSG</sequence>
<dbReference type="OrthoDB" id="4768883at2759"/>
<evidence type="ECO:0000256" key="1">
    <source>
        <dbReference type="SAM" id="MobiDB-lite"/>
    </source>
</evidence>
<comment type="caution">
    <text evidence="2">The sequence shown here is derived from an EMBL/GenBank/DDBJ whole genome shotgun (WGS) entry which is preliminary data.</text>
</comment>
<evidence type="ECO:0000313" key="3">
    <source>
        <dbReference type="Proteomes" id="UP000481858"/>
    </source>
</evidence>
<organism evidence="2 3">
    <name type="scientific">Xylaria multiplex</name>
    <dbReference type="NCBI Taxonomy" id="323545"/>
    <lineage>
        <taxon>Eukaryota</taxon>
        <taxon>Fungi</taxon>
        <taxon>Dikarya</taxon>
        <taxon>Ascomycota</taxon>
        <taxon>Pezizomycotina</taxon>
        <taxon>Sordariomycetes</taxon>
        <taxon>Xylariomycetidae</taxon>
        <taxon>Xylariales</taxon>
        <taxon>Xylariaceae</taxon>
        <taxon>Xylaria</taxon>
    </lineage>
</organism>